<reference evidence="3 4" key="1">
    <citation type="submission" date="2023-01" db="EMBL/GenBank/DDBJ databases">
        <title>Analysis of 21 Apiospora genomes using comparative genomics revels a genus with tremendous synthesis potential of carbohydrate active enzymes and secondary metabolites.</title>
        <authorList>
            <person name="Sorensen T."/>
        </authorList>
    </citation>
    <scope>NUCLEOTIDE SEQUENCE [LARGE SCALE GENOMIC DNA]</scope>
    <source>
        <strain evidence="3 4">CBS 135458</strain>
    </source>
</reference>
<protein>
    <submittedName>
        <fullName evidence="3">Uncharacterized protein</fullName>
    </submittedName>
</protein>
<evidence type="ECO:0000313" key="4">
    <source>
        <dbReference type="Proteomes" id="UP001480595"/>
    </source>
</evidence>
<dbReference type="Proteomes" id="UP001480595">
    <property type="component" value="Unassembled WGS sequence"/>
</dbReference>
<keyword evidence="2" id="KW-0472">Membrane</keyword>
<comment type="caution">
    <text evidence="3">The sequence shown here is derived from an EMBL/GenBank/DDBJ whole genome shotgun (WGS) entry which is preliminary data.</text>
</comment>
<dbReference type="RefSeq" id="XP_066717548.1">
    <property type="nucleotide sequence ID" value="XM_066858279.1"/>
</dbReference>
<feature type="transmembrane region" description="Helical" evidence="2">
    <location>
        <begin position="72"/>
        <end position="91"/>
    </location>
</feature>
<gene>
    <name evidence="3" type="ORF">PG994_006870</name>
</gene>
<keyword evidence="2" id="KW-0812">Transmembrane</keyword>
<feature type="transmembrane region" description="Helical" evidence="2">
    <location>
        <begin position="103"/>
        <end position="124"/>
    </location>
</feature>
<evidence type="ECO:0000256" key="1">
    <source>
        <dbReference type="SAM" id="MobiDB-lite"/>
    </source>
</evidence>
<proteinExistence type="predicted"/>
<dbReference type="EMBL" id="JAQQWL010000006">
    <property type="protein sequence ID" value="KAK8070254.1"/>
    <property type="molecule type" value="Genomic_DNA"/>
</dbReference>
<evidence type="ECO:0000313" key="3">
    <source>
        <dbReference type="EMBL" id="KAK8070254.1"/>
    </source>
</evidence>
<feature type="region of interest" description="Disordered" evidence="1">
    <location>
        <begin position="1"/>
        <end position="23"/>
    </location>
</feature>
<keyword evidence="4" id="KW-1185">Reference proteome</keyword>
<feature type="transmembrane region" description="Helical" evidence="2">
    <location>
        <begin position="30"/>
        <end position="51"/>
    </location>
</feature>
<organism evidence="3 4">
    <name type="scientific">Apiospora phragmitis</name>
    <dbReference type="NCBI Taxonomy" id="2905665"/>
    <lineage>
        <taxon>Eukaryota</taxon>
        <taxon>Fungi</taxon>
        <taxon>Dikarya</taxon>
        <taxon>Ascomycota</taxon>
        <taxon>Pezizomycotina</taxon>
        <taxon>Sordariomycetes</taxon>
        <taxon>Xylariomycetidae</taxon>
        <taxon>Amphisphaeriales</taxon>
        <taxon>Apiosporaceae</taxon>
        <taxon>Apiospora</taxon>
    </lineage>
</organism>
<dbReference type="GeneID" id="92091342"/>
<evidence type="ECO:0000256" key="2">
    <source>
        <dbReference type="SAM" id="Phobius"/>
    </source>
</evidence>
<accession>A0ABR1VGA9</accession>
<sequence>MADDPLNAPVMNPPPGEVQDLDNPPNKNDVVIAVYTVCLIIVSTFVALRLYSKFVLLKMARTQDLQNGFYGFMLYSVVMATIKPFILLEWIHLFASGNRRKTFKWTCYTLGAVNVLMYTISILIDATCLPPA</sequence>
<keyword evidence="2" id="KW-1133">Transmembrane helix</keyword>
<name>A0ABR1VGA9_9PEZI</name>